<protein>
    <submittedName>
        <fullName evidence="4">RNase H domain-containing protein</fullName>
    </submittedName>
</protein>
<accession>A0A0N4YV07</accession>
<dbReference type="WBParaSite" id="NBR_0002107901-mRNA-1">
    <property type="protein sequence ID" value="NBR_0002107901-mRNA-1"/>
    <property type="gene ID" value="NBR_0002107901"/>
</dbReference>
<proteinExistence type="predicted"/>
<keyword evidence="3" id="KW-1185">Reference proteome</keyword>
<evidence type="ECO:0000256" key="1">
    <source>
        <dbReference type="SAM" id="MobiDB-lite"/>
    </source>
</evidence>
<sequence>MAGSSKTIHKRDYSSIQGRGQGRSNDDWELTRLPSLEGSTSVVPASATGLWRQQLAVSSRRLRWAQVLVKAGPAVLAHATECSEVPIPKAGRRKRRYKAVQVRKGAEREFDVLDTMNCLHVEFRCQRQAMPVLPGVPQMELSSCNVGTLIVVEAARIIAVYQGCGFLRENVQWIQNPDRKLVTTWSISLAYAFFNDRCMHVTIMASLMQRDGIMRHARVPGWTCDIVHIIEIGWRLAKDLT</sequence>
<evidence type="ECO:0000313" key="3">
    <source>
        <dbReference type="Proteomes" id="UP000271162"/>
    </source>
</evidence>
<evidence type="ECO:0000313" key="4">
    <source>
        <dbReference type="WBParaSite" id="NBR_0002107901-mRNA-1"/>
    </source>
</evidence>
<evidence type="ECO:0000313" key="2">
    <source>
        <dbReference type="EMBL" id="VDL84821.1"/>
    </source>
</evidence>
<reference evidence="2 3" key="2">
    <citation type="submission" date="2018-11" db="EMBL/GenBank/DDBJ databases">
        <authorList>
            <consortium name="Pathogen Informatics"/>
        </authorList>
    </citation>
    <scope>NUCLEOTIDE SEQUENCE [LARGE SCALE GENOMIC DNA]</scope>
</reference>
<feature type="region of interest" description="Disordered" evidence="1">
    <location>
        <begin position="1"/>
        <end position="29"/>
    </location>
</feature>
<organism evidence="4">
    <name type="scientific">Nippostrongylus brasiliensis</name>
    <name type="common">Rat hookworm</name>
    <dbReference type="NCBI Taxonomy" id="27835"/>
    <lineage>
        <taxon>Eukaryota</taxon>
        <taxon>Metazoa</taxon>
        <taxon>Ecdysozoa</taxon>
        <taxon>Nematoda</taxon>
        <taxon>Chromadorea</taxon>
        <taxon>Rhabditida</taxon>
        <taxon>Rhabditina</taxon>
        <taxon>Rhabditomorpha</taxon>
        <taxon>Strongyloidea</taxon>
        <taxon>Heligmosomidae</taxon>
        <taxon>Nippostrongylus</taxon>
    </lineage>
</organism>
<name>A0A0N4YV07_NIPBR</name>
<reference evidence="4" key="1">
    <citation type="submission" date="2017-02" db="UniProtKB">
        <authorList>
            <consortium name="WormBaseParasite"/>
        </authorList>
    </citation>
    <scope>IDENTIFICATION</scope>
</reference>
<dbReference type="STRING" id="27835.A0A0N4YV07"/>
<gene>
    <name evidence="2" type="ORF">NBR_LOCUS21080</name>
</gene>
<dbReference type="EMBL" id="UYSL01025888">
    <property type="protein sequence ID" value="VDL84821.1"/>
    <property type="molecule type" value="Genomic_DNA"/>
</dbReference>
<dbReference type="AlphaFoldDB" id="A0A0N4YV07"/>
<dbReference type="Proteomes" id="UP000271162">
    <property type="component" value="Unassembled WGS sequence"/>
</dbReference>